<dbReference type="KEGG" id="fas:105263542"/>
<proteinExistence type="predicted"/>
<evidence type="ECO:0000256" key="3">
    <source>
        <dbReference type="ARBA" id="ARBA00022737"/>
    </source>
</evidence>
<feature type="domain" description="DM10" evidence="6">
    <location>
        <begin position="1"/>
        <end position="68"/>
    </location>
</feature>
<evidence type="ECO:0000256" key="1">
    <source>
        <dbReference type="ARBA" id="ARBA00004430"/>
    </source>
</evidence>
<organism evidence="7 8">
    <name type="scientific">Fopius arisanus</name>
    <dbReference type="NCBI Taxonomy" id="64838"/>
    <lineage>
        <taxon>Eukaryota</taxon>
        <taxon>Metazoa</taxon>
        <taxon>Ecdysozoa</taxon>
        <taxon>Arthropoda</taxon>
        <taxon>Hexapoda</taxon>
        <taxon>Insecta</taxon>
        <taxon>Pterygota</taxon>
        <taxon>Neoptera</taxon>
        <taxon>Endopterygota</taxon>
        <taxon>Hymenoptera</taxon>
        <taxon>Apocrita</taxon>
        <taxon>Ichneumonoidea</taxon>
        <taxon>Braconidae</taxon>
        <taxon>Opiinae</taxon>
        <taxon>Fopius</taxon>
    </lineage>
</organism>
<evidence type="ECO:0000256" key="5">
    <source>
        <dbReference type="ARBA" id="ARBA00023273"/>
    </source>
</evidence>
<dbReference type="PROSITE" id="PS51336">
    <property type="entry name" value="DM10"/>
    <property type="match status" value="2"/>
</dbReference>
<dbReference type="Pfam" id="PF06565">
    <property type="entry name" value="DM10_dom"/>
    <property type="match status" value="2"/>
</dbReference>
<comment type="subcellular location">
    <subcellularLocation>
        <location evidence="1">Cytoplasm</location>
        <location evidence="1">Cytoskeleton</location>
        <location evidence="1">Cilium axoneme</location>
    </subcellularLocation>
</comment>
<dbReference type="GO" id="GO:0000281">
    <property type="term" value="P:mitotic cytokinesis"/>
    <property type="evidence" value="ECO:0007669"/>
    <property type="project" value="TreeGrafter"/>
</dbReference>
<dbReference type="SMART" id="SM00676">
    <property type="entry name" value="DM10"/>
    <property type="match status" value="1"/>
</dbReference>
<keyword evidence="3" id="KW-0677">Repeat</keyword>
<dbReference type="GO" id="GO:0043014">
    <property type="term" value="F:alpha-tubulin binding"/>
    <property type="evidence" value="ECO:0007669"/>
    <property type="project" value="TreeGrafter"/>
</dbReference>
<dbReference type="InterPro" id="IPR006602">
    <property type="entry name" value="DM10_dom"/>
</dbReference>
<sequence length="202" mass="23498">MCIIEPSVDNAGFQQGKLVRRGKIPKDDLGRFYHWKDLNVGIDIPIYGVVYHTVECDVFTEEYLRSQGIDPGDREQSPPDSYTQDRLAKLAASKAPVNSKKSRPQDDPRRRFLEFDGMVLSFDATWNGDFYQIMYFLTDDTIAVKEIRRPNSGKDPNSMLLKKTKIPKNWTDLPVWYPSIYLERSDEEVVEYYCPLDLKKFL</sequence>
<dbReference type="RefSeq" id="XP_011298105.1">
    <property type="nucleotide sequence ID" value="XM_011299803.1"/>
</dbReference>
<dbReference type="PANTHER" id="PTHR12086">
    <property type="entry name" value="EF-HAND DOMAIN C-TERMINAL CONTAINING PROTEIN"/>
    <property type="match status" value="1"/>
</dbReference>
<dbReference type="Proteomes" id="UP000694866">
    <property type="component" value="Unplaced"/>
</dbReference>
<keyword evidence="7" id="KW-1185">Reference proteome</keyword>
<evidence type="ECO:0000313" key="7">
    <source>
        <dbReference type="Proteomes" id="UP000694866"/>
    </source>
</evidence>
<dbReference type="InterPro" id="IPR040193">
    <property type="entry name" value="EFHC1/EFHC2/EFHB"/>
</dbReference>
<dbReference type="Gene3D" id="2.30.29.170">
    <property type="match status" value="2"/>
</dbReference>
<evidence type="ECO:0000256" key="4">
    <source>
        <dbReference type="ARBA" id="ARBA00023212"/>
    </source>
</evidence>
<evidence type="ECO:0000256" key="2">
    <source>
        <dbReference type="ARBA" id="ARBA00022490"/>
    </source>
</evidence>
<dbReference type="AlphaFoldDB" id="A0A9R1SVU5"/>
<reference evidence="8" key="1">
    <citation type="submission" date="2025-08" db="UniProtKB">
        <authorList>
            <consortium name="RefSeq"/>
        </authorList>
    </citation>
    <scope>IDENTIFICATION</scope>
    <source>
        <strain evidence="8">USDA-PBARC FA_bdor</strain>
        <tissue evidence="8">Whole organism</tissue>
    </source>
</reference>
<dbReference type="GeneID" id="105263542"/>
<name>A0A9R1SVU5_9HYME</name>
<evidence type="ECO:0000259" key="6">
    <source>
        <dbReference type="PROSITE" id="PS51336"/>
    </source>
</evidence>
<dbReference type="GO" id="GO:0060285">
    <property type="term" value="P:cilium-dependent cell motility"/>
    <property type="evidence" value="ECO:0007669"/>
    <property type="project" value="TreeGrafter"/>
</dbReference>
<dbReference type="OrthoDB" id="10255210at2759"/>
<gene>
    <name evidence="8" type="primary">LOC105263542</name>
</gene>
<dbReference type="GO" id="GO:0072686">
    <property type="term" value="C:mitotic spindle"/>
    <property type="evidence" value="ECO:0007669"/>
    <property type="project" value="TreeGrafter"/>
</dbReference>
<dbReference type="GO" id="GO:0005930">
    <property type="term" value="C:axoneme"/>
    <property type="evidence" value="ECO:0007669"/>
    <property type="project" value="UniProtKB-SubCell"/>
</dbReference>
<keyword evidence="2" id="KW-0963">Cytoplasm</keyword>
<keyword evidence="5" id="KW-0966">Cell projection</keyword>
<protein>
    <submittedName>
        <fullName evidence="8">EF-hand domain-containing protein 1-like</fullName>
    </submittedName>
</protein>
<evidence type="ECO:0000313" key="8">
    <source>
        <dbReference type="RefSeq" id="XP_011298105.1"/>
    </source>
</evidence>
<accession>A0A9R1SVU5</accession>
<feature type="domain" description="DM10" evidence="6">
    <location>
        <begin position="116"/>
        <end position="202"/>
    </location>
</feature>
<dbReference type="PANTHER" id="PTHR12086:SF9">
    <property type="entry name" value="EF-HAND DOMAIN-CONTAINING PROTEIN 1"/>
    <property type="match status" value="1"/>
</dbReference>
<dbReference type="GO" id="GO:0007052">
    <property type="term" value="P:mitotic spindle organization"/>
    <property type="evidence" value="ECO:0007669"/>
    <property type="project" value="TreeGrafter"/>
</dbReference>
<keyword evidence="4" id="KW-0206">Cytoskeleton</keyword>